<name>A0AAV7K003_9METZ</name>
<dbReference type="PANTHER" id="PTHR10252:SF54">
    <property type="entry name" value="CHROMATIN ACCESSIBILITY COMPLEX PROTEIN 1"/>
    <property type="match status" value="1"/>
</dbReference>
<dbReference type="Proteomes" id="UP001165289">
    <property type="component" value="Unassembled WGS sequence"/>
</dbReference>
<dbReference type="Pfam" id="PF00808">
    <property type="entry name" value="CBFD_NFYB_HMF"/>
    <property type="match status" value="1"/>
</dbReference>
<evidence type="ECO:0000256" key="2">
    <source>
        <dbReference type="ARBA" id="ARBA00023242"/>
    </source>
</evidence>
<keyword evidence="6" id="KW-1185">Reference proteome</keyword>
<feature type="compositionally biased region" description="Basic and acidic residues" evidence="3">
    <location>
        <begin position="28"/>
        <end position="38"/>
    </location>
</feature>
<reference evidence="5 6" key="1">
    <citation type="journal article" date="2023" name="BMC Biol.">
        <title>The compact genome of the sponge Oopsacas minuta (Hexactinellida) is lacking key metazoan core genes.</title>
        <authorList>
            <person name="Santini S."/>
            <person name="Schenkelaars Q."/>
            <person name="Jourda C."/>
            <person name="Duchesne M."/>
            <person name="Belahbib H."/>
            <person name="Rocher C."/>
            <person name="Selva M."/>
            <person name="Riesgo A."/>
            <person name="Vervoort M."/>
            <person name="Leys S.P."/>
            <person name="Kodjabachian L."/>
            <person name="Le Bivic A."/>
            <person name="Borchiellini C."/>
            <person name="Claverie J.M."/>
            <person name="Renard E."/>
        </authorList>
    </citation>
    <scope>NUCLEOTIDE SEQUENCE [LARGE SCALE GENOMIC DNA]</scope>
    <source>
        <strain evidence="5">SPO-2</strain>
    </source>
</reference>
<dbReference type="GO" id="GO:0046982">
    <property type="term" value="F:protein heterodimerization activity"/>
    <property type="evidence" value="ECO:0007669"/>
    <property type="project" value="InterPro"/>
</dbReference>
<dbReference type="AlphaFoldDB" id="A0AAV7K003"/>
<dbReference type="InterPro" id="IPR009072">
    <property type="entry name" value="Histone-fold"/>
</dbReference>
<evidence type="ECO:0000313" key="6">
    <source>
        <dbReference type="Proteomes" id="UP001165289"/>
    </source>
</evidence>
<dbReference type="GO" id="GO:0005634">
    <property type="term" value="C:nucleus"/>
    <property type="evidence" value="ECO:0007669"/>
    <property type="project" value="UniProtKB-SubCell"/>
</dbReference>
<protein>
    <submittedName>
        <fullName evidence="5">DNA polymerase epsilon subunit 4-like</fullName>
    </submittedName>
</protein>
<comment type="subcellular location">
    <subcellularLocation>
        <location evidence="1">Nucleus</location>
    </subcellularLocation>
</comment>
<dbReference type="InterPro" id="IPR003958">
    <property type="entry name" value="CBFA_NFYB_domain"/>
</dbReference>
<dbReference type="EMBL" id="JAKMXF010000222">
    <property type="protein sequence ID" value="KAI6654554.1"/>
    <property type="molecule type" value="Genomic_DNA"/>
</dbReference>
<organism evidence="5 6">
    <name type="scientific">Oopsacas minuta</name>
    <dbReference type="NCBI Taxonomy" id="111878"/>
    <lineage>
        <taxon>Eukaryota</taxon>
        <taxon>Metazoa</taxon>
        <taxon>Porifera</taxon>
        <taxon>Hexactinellida</taxon>
        <taxon>Hexasterophora</taxon>
        <taxon>Lyssacinosida</taxon>
        <taxon>Leucopsacidae</taxon>
        <taxon>Oopsacas</taxon>
    </lineage>
</organism>
<dbReference type="SUPFAM" id="SSF47113">
    <property type="entry name" value="Histone-fold"/>
    <property type="match status" value="1"/>
</dbReference>
<feature type="compositionally biased region" description="Low complexity" evidence="3">
    <location>
        <begin position="16"/>
        <end position="27"/>
    </location>
</feature>
<feature type="region of interest" description="Disordered" evidence="3">
    <location>
        <begin position="1"/>
        <end position="53"/>
    </location>
</feature>
<gene>
    <name evidence="5" type="ORF">LOD99_950</name>
</gene>
<dbReference type="PANTHER" id="PTHR10252">
    <property type="entry name" value="HISTONE-LIKE TRANSCRIPTION FACTOR CCAAT-RELATED"/>
    <property type="match status" value="1"/>
</dbReference>
<evidence type="ECO:0000313" key="5">
    <source>
        <dbReference type="EMBL" id="KAI6654554.1"/>
    </source>
</evidence>
<evidence type="ECO:0000259" key="4">
    <source>
        <dbReference type="Pfam" id="PF00808"/>
    </source>
</evidence>
<dbReference type="CDD" id="cd22929">
    <property type="entry name" value="HFD_POLE4-like"/>
    <property type="match status" value="1"/>
</dbReference>
<feature type="domain" description="Transcription factor CBF/NF-Y/archaeal histone" evidence="4">
    <location>
        <begin position="167"/>
        <end position="229"/>
    </location>
</feature>
<evidence type="ECO:0000256" key="1">
    <source>
        <dbReference type="ARBA" id="ARBA00004123"/>
    </source>
</evidence>
<proteinExistence type="predicted"/>
<dbReference type="Gene3D" id="1.10.20.10">
    <property type="entry name" value="Histone, subunit A"/>
    <property type="match status" value="1"/>
</dbReference>
<sequence length="244" mass="27076">MSSSDISVEQDEPDISLENSQSLSSDNSSHHSSDRIPEINDIEDTPFLVTTPSSNIQTTSNIDSLPLDFEATPSMTFETTHSINFTDIPSLDIEATPSLNLSVSPTLSLDTTPINIATDISLEERHVSIEQSEHVTEPQAELLEILSEVVTRAGEQTEVTNKTSVPFPLTRVKTIMKTDPDTSLIQADAVVLVGEAAKMFLKRFCRDAQKVTAGSKRKIVNRTDVDTCINRYDEYLFLEEQLDW</sequence>
<evidence type="ECO:0000256" key="3">
    <source>
        <dbReference type="SAM" id="MobiDB-lite"/>
    </source>
</evidence>
<comment type="caution">
    <text evidence="5">The sequence shown here is derived from an EMBL/GenBank/DDBJ whole genome shotgun (WGS) entry which is preliminary data.</text>
</comment>
<dbReference type="InterPro" id="IPR050568">
    <property type="entry name" value="Transcr_DNA_Rep_Reg"/>
</dbReference>
<accession>A0AAV7K003</accession>
<keyword evidence="2" id="KW-0539">Nucleus</keyword>